<comment type="caution">
    <text evidence="1">The sequence shown here is derived from an EMBL/GenBank/DDBJ whole genome shotgun (WGS) entry which is preliminary data.</text>
</comment>
<sequence length="546" mass="61607">MGLESYLYGPRWRNSGVASFSSNPMGQTKRFWSRDEISARILAGDSLLIYNNNLLRIPQSWLNAHPGGSLAILHFVGRDATDEIDAYHCDDTMKKIKTYVIGTVETSKDGWEPLVPPLMTGWVRKLDADGKMAWHNEATALPPTDISSEILLVQKDNSLLQPQGPTLKNLTPPPSDLSLKTQYQHSAAYKELHKRIISAGLYKTRYLTGYGPEIARYILLAVLSAVAYSKDWLVPSAICLGLLWHQLVFTVHDLGHMGVTHDWTLDRLIAIILADFIGGLSVGWWVDNHNVHHLVTNHPTHDPDIEHLPFLAISTAFFNSLWSTYYKRTMTFNRVSALLVSMQHKLFYILLGFGRFNLYANAYGYLIRKAFDHRRARGGRWAWWLEVIGVVFFWCWFGALLKGCGSWSRALTYLIVSHVVTSPLHVQIVLSHFSMSTADLGPTESFVHRQLRTTTDVICPPKLSFVHGGLHLQVTHHLFPRLPRHNLREASVLVKEFAKEQGLVYAEFGFISGNGEVLSVLKGVADQARIVGMVADTEIREAMDKK</sequence>
<dbReference type="EMBL" id="MU267639">
    <property type="protein sequence ID" value="KAH7913017.1"/>
    <property type="molecule type" value="Genomic_DNA"/>
</dbReference>
<organism evidence="1 2">
    <name type="scientific">Hygrophoropsis aurantiaca</name>
    <dbReference type="NCBI Taxonomy" id="72124"/>
    <lineage>
        <taxon>Eukaryota</taxon>
        <taxon>Fungi</taxon>
        <taxon>Dikarya</taxon>
        <taxon>Basidiomycota</taxon>
        <taxon>Agaricomycotina</taxon>
        <taxon>Agaricomycetes</taxon>
        <taxon>Agaricomycetidae</taxon>
        <taxon>Boletales</taxon>
        <taxon>Coniophorineae</taxon>
        <taxon>Hygrophoropsidaceae</taxon>
        <taxon>Hygrophoropsis</taxon>
    </lineage>
</organism>
<accession>A0ACB8AII6</accession>
<evidence type="ECO:0000313" key="2">
    <source>
        <dbReference type="Proteomes" id="UP000790377"/>
    </source>
</evidence>
<name>A0ACB8AII6_9AGAM</name>
<reference evidence="1" key="1">
    <citation type="journal article" date="2021" name="New Phytol.">
        <title>Evolutionary innovations through gain and loss of genes in the ectomycorrhizal Boletales.</title>
        <authorList>
            <person name="Wu G."/>
            <person name="Miyauchi S."/>
            <person name="Morin E."/>
            <person name="Kuo A."/>
            <person name="Drula E."/>
            <person name="Varga T."/>
            <person name="Kohler A."/>
            <person name="Feng B."/>
            <person name="Cao Y."/>
            <person name="Lipzen A."/>
            <person name="Daum C."/>
            <person name="Hundley H."/>
            <person name="Pangilinan J."/>
            <person name="Johnson J."/>
            <person name="Barry K."/>
            <person name="LaButti K."/>
            <person name="Ng V."/>
            <person name="Ahrendt S."/>
            <person name="Min B."/>
            <person name="Choi I.G."/>
            <person name="Park H."/>
            <person name="Plett J.M."/>
            <person name="Magnuson J."/>
            <person name="Spatafora J.W."/>
            <person name="Nagy L.G."/>
            <person name="Henrissat B."/>
            <person name="Grigoriev I.V."/>
            <person name="Yang Z.L."/>
            <person name="Xu J."/>
            <person name="Martin F.M."/>
        </authorList>
    </citation>
    <scope>NUCLEOTIDE SEQUENCE</scope>
    <source>
        <strain evidence="1">ATCC 28755</strain>
    </source>
</reference>
<dbReference type="Proteomes" id="UP000790377">
    <property type="component" value="Unassembled WGS sequence"/>
</dbReference>
<evidence type="ECO:0000313" key="1">
    <source>
        <dbReference type="EMBL" id="KAH7913017.1"/>
    </source>
</evidence>
<feature type="non-terminal residue" evidence="1">
    <location>
        <position position="546"/>
    </location>
</feature>
<gene>
    <name evidence="1" type="ORF">BJ138DRAFT_1059965</name>
</gene>
<proteinExistence type="predicted"/>
<keyword evidence="2" id="KW-1185">Reference proteome</keyword>
<protein>
    <submittedName>
        <fullName evidence="1">Fatty acid desaturase-domain-containing protein</fullName>
    </submittedName>
</protein>